<evidence type="ECO:0000313" key="15">
    <source>
        <dbReference type="Proteomes" id="UP000288073"/>
    </source>
</evidence>
<dbReference type="EMBL" id="PELR01000023">
    <property type="protein sequence ID" value="RTH06831.1"/>
    <property type="molecule type" value="Genomic_DNA"/>
</dbReference>
<evidence type="ECO:0000313" key="9">
    <source>
        <dbReference type="Proteomes" id="UP000286712"/>
    </source>
</evidence>
<evidence type="ECO:0000313" key="5">
    <source>
        <dbReference type="EMBL" id="RTH25221.1"/>
    </source>
</evidence>
<dbReference type="Proteomes" id="UP000288051">
    <property type="component" value="Unassembled WGS sequence"/>
</dbReference>
<dbReference type="EMBL" id="PELW01000422">
    <property type="protein sequence ID" value="RTH20722.1"/>
    <property type="molecule type" value="Genomic_DNA"/>
</dbReference>
<dbReference type="EMBL" id="PELZ01000133">
    <property type="protein sequence ID" value="RTH38084.1"/>
    <property type="molecule type" value="Genomic_DNA"/>
</dbReference>
<keyword evidence="4" id="KW-0808">Transferase</keyword>
<dbReference type="GeneID" id="93867485"/>
<sequence length="65" mass="7491">MREFASRALRYRQGLGRETVFTDPLRLDAILRNLELLEEVAKSVPVAFRICFQAPRVALREGQTD</sequence>
<evidence type="ECO:0000313" key="7">
    <source>
        <dbReference type="EMBL" id="RTI18346.1"/>
    </source>
</evidence>
<evidence type="ECO:0000313" key="12">
    <source>
        <dbReference type="Proteomes" id="UP000287306"/>
    </source>
</evidence>
<proteinExistence type="predicted"/>
<dbReference type="Proteomes" id="UP000286910">
    <property type="component" value="Unassembled WGS sequence"/>
</dbReference>
<dbReference type="EMBL" id="PEMW01000471">
    <property type="protein sequence ID" value="RTI47878.1"/>
    <property type="molecule type" value="Genomic_DNA"/>
</dbReference>
<evidence type="ECO:0000313" key="4">
    <source>
        <dbReference type="EMBL" id="RTH20722.1"/>
    </source>
</evidence>
<dbReference type="EMBL" id="PELM01000188">
    <property type="protein sequence ID" value="RTH02787.1"/>
    <property type="molecule type" value="Genomic_DNA"/>
</dbReference>
<dbReference type="EMBL" id="PELP01000266">
    <property type="protein sequence ID" value="RTH03167.1"/>
    <property type="molecule type" value="Genomic_DNA"/>
</dbReference>
<protein>
    <submittedName>
        <fullName evidence="4">Nucleotidyltransferase</fullName>
    </submittedName>
</protein>
<dbReference type="Proteomes" id="UP000287306">
    <property type="component" value="Unassembled WGS sequence"/>
</dbReference>
<evidence type="ECO:0000313" key="2">
    <source>
        <dbReference type="EMBL" id="RTH03167.1"/>
    </source>
</evidence>
<gene>
    <name evidence="8" type="ORF">CSW14_13370</name>
    <name evidence="7" type="ORF">CSW23_04895</name>
    <name evidence="6" type="ORF">CSW37_05295</name>
    <name evidence="5" type="ORF">CSW38_08035</name>
    <name evidence="4" type="ORF">CSW40_14725</name>
    <name evidence="3" type="ORF">CSW45_01230</name>
    <name evidence="2" type="ORF">CSW47_09205</name>
    <name evidence="1" type="ORF">CSW50_06650</name>
</gene>
<dbReference type="GO" id="GO:0016740">
    <property type="term" value="F:transferase activity"/>
    <property type="evidence" value="ECO:0007669"/>
    <property type="project" value="UniProtKB-KW"/>
</dbReference>
<dbReference type="Proteomes" id="UP000286734">
    <property type="component" value="Unassembled WGS sequence"/>
</dbReference>
<evidence type="ECO:0000313" key="16">
    <source>
        <dbReference type="Proteomes" id="UP000288082"/>
    </source>
</evidence>
<organism evidence="4 9">
    <name type="scientific">Thermus scotoductus</name>
    <dbReference type="NCBI Taxonomy" id="37636"/>
    <lineage>
        <taxon>Bacteria</taxon>
        <taxon>Thermotogati</taxon>
        <taxon>Deinococcota</taxon>
        <taxon>Deinococci</taxon>
        <taxon>Thermales</taxon>
        <taxon>Thermaceae</taxon>
        <taxon>Thermus</taxon>
    </lineage>
</organism>
<evidence type="ECO:0000313" key="14">
    <source>
        <dbReference type="Proteomes" id="UP000288051"/>
    </source>
</evidence>
<dbReference type="RefSeq" id="WP_015717154.1">
    <property type="nucleotide sequence ID" value="NZ_DAHVNI010000023.1"/>
</dbReference>
<comment type="caution">
    <text evidence="4">The sequence shown here is derived from an EMBL/GenBank/DDBJ whole genome shotgun (WGS) entry which is preliminary data.</text>
</comment>
<dbReference type="EMBL" id="PEMN01000121">
    <property type="protein sequence ID" value="RTI18346.1"/>
    <property type="molecule type" value="Genomic_DNA"/>
</dbReference>
<evidence type="ECO:0000313" key="10">
    <source>
        <dbReference type="Proteomes" id="UP000286734"/>
    </source>
</evidence>
<evidence type="ECO:0000313" key="11">
    <source>
        <dbReference type="Proteomes" id="UP000286910"/>
    </source>
</evidence>
<evidence type="ECO:0000313" key="3">
    <source>
        <dbReference type="EMBL" id="RTH06831.1"/>
    </source>
</evidence>
<dbReference type="Proteomes" id="UP000288082">
    <property type="component" value="Unassembled WGS sequence"/>
</dbReference>
<dbReference type="Proteomes" id="UP000287467">
    <property type="component" value="Unassembled WGS sequence"/>
</dbReference>
<evidence type="ECO:0000313" key="8">
    <source>
        <dbReference type="EMBL" id="RTI47878.1"/>
    </source>
</evidence>
<evidence type="ECO:0000313" key="13">
    <source>
        <dbReference type="Proteomes" id="UP000287467"/>
    </source>
</evidence>
<evidence type="ECO:0000313" key="1">
    <source>
        <dbReference type="EMBL" id="RTH02787.1"/>
    </source>
</evidence>
<dbReference type="Proteomes" id="UP000288073">
    <property type="component" value="Unassembled WGS sequence"/>
</dbReference>
<reference evidence="9 10" key="1">
    <citation type="journal article" date="2019" name="Extremophiles">
        <title>Biogeography of thermophiles and predominance of Thermus scotoductus in domestic water heaters.</title>
        <authorList>
            <person name="Wilpiszeski R.L."/>
            <person name="Zhang Z."/>
            <person name="House C.H."/>
        </authorList>
    </citation>
    <scope>NUCLEOTIDE SEQUENCE [LARGE SCALE GENOMIC DNA]</scope>
    <source>
        <strain evidence="7 15">10_S10</strain>
        <strain evidence="8 13">1_S1</strain>
        <strain evidence="6 14">24_S24</strain>
        <strain evidence="5 12">25_S25</strain>
        <strain evidence="4 9">27_S27</strain>
        <strain evidence="3 11">32_S32</strain>
        <strain evidence="2 10">34_S34</strain>
        <strain evidence="1 16">38_S38</strain>
    </source>
</reference>
<dbReference type="Proteomes" id="UP000286712">
    <property type="component" value="Unassembled WGS sequence"/>
</dbReference>
<name>A0A430RP49_THESC</name>
<accession>A0A430RP49</accession>
<dbReference type="EMBL" id="PELY01000244">
    <property type="protein sequence ID" value="RTH25221.1"/>
    <property type="molecule type" value="Genomic_DNA"/>
</dbReference>
<dbReference type="AlphaFoldDB" id="A0A430RP49"/>
<evidence type="ECO:0000313" key="6">
    <source>
        <dbReference type="EMBL" id="RTH38084.1"/>
    </source>
</evidence>